<dbReference type="SMR" id="A0A5F9CSE5"/>
<dbReference type="UniPathway" id="UPA00063"/>
<evidence type="ECO:0000256" key="14">
    <source>
        <dbReference type="ARBA" id="ARBA00023166"/>
    </source>
</evidence>
<evidence type="ECO:0000256" key="12">
    <source>
        <dbReference type="ARBA" id="ARBA00023098"/>
    </source>
</evidence>
<comment type="similarity">
    <text evidence="3 16">Belongs to the ERG4/ERG24 family.</text>
</comment>
<evidence type="ECO:0000256" key="17">
    <source>
        <dbReference type="SAM" id="MobiDB-lite"/>
    </source>
</evidence>
<dbReference type="InterPro" id="IPR001171">
    <property type="entry name" value="ERG24_DHCR-like"/>
</dbReference>
<dbReference type="Proteomes" id="UP000001811">
    <property type="component" value="Unplaced"/>
</dbReference>
<evidence type="ECO:0000256" key="15">
    <source>
        <dbReference type="ARBA" id="ARBA00023221"/>
    </source>
</evidence>
<evidence type="ECO:0000313" key="18">
    <source>
        <dbReference type="Ensembl" id="ENSOCUP00000036677.1"/>
    </source>
</evidence>
<dbReference type="InterPro" id="IPR018083">
    <property type="entry name" value="Sterol_reductase_CS"/>
</dbReference>
<keyword evidence="10 16" id="KW-0560">Oxidoreductase</keyword>
<keyword evidence="8 16" id="KW-0752">Steroid biosynthesis</keyword>
<dbReference type="PANTHER" id="PTHR21257:SF52">
    <property type="entry name" value="DELTA(14)-STEROL REDUCTASE TM7SF2"/>
    <property type="match status" value="1"/>
</dbReference>
<keyword evidence="4 16" id="KW-0444">Lipid biosynthesis</keyword>
<evidence type="ECO:0000256" key="11">
    <source>
        <dbReference type="ARBA" id="ARBA00023011"/>
    </source>
</evidence>
<evidence type="ECO:0000256" key="2">
    <source>
        <dbReference type="ARBA" id="ARBA00004770"/>
    </source>
</evidence>
<sequence length="586" mass="61011">MRRRATGALSEPWRRRCAHGGWGEVGSGRPTRGPSAGAAVLLLLLPATMIHLLLVARSGPARLLGPPPYLPGLEALWSPRALLLLLGWLGLQAALYLLPARQVAEGQELKDKSRLRYPINGFQALVLTALLVVLGLAAGLPLRALPDMLLPLAFAATLTAFVFSLLLYLKAQAAPASALAPGGKSGNPIYDFFLGRELNPRIYSFDFKYFCELRPGLIGWVLINLALLLQEAELRGSPSLAMWLVNGFQLLYVADALWNERSATTSSAGPTPRKTLSERTLRTRGWQTWRPSPRPRGGGCWCLGGGGWSATPTTSGTSSWPWPGPCPAVSAPAEGAAPAGPGPPPARPDSVETLAAPPRRAVAPAALLLHHLLHGAAGAPGGPRRAAVPAEVRPRVAGVLPARAAPHRALRLLSARAPAETPPPLHKRLQVAARFRSILGQGKAGTRRGPESPGLGGTTELSLRAGPISALLRPSPPGQPGSSSMRAPGAGGAGGTGPPHSRSSSPARAATSSAAAACAPCALAQSTARGPRAASFSLARPAGTGTFSGRGRGDLGLRQLAVCFRARPRVRASASARPACSLWGRR</sequence>
<feature type="region of interest" description="Disordered" evidence="17">
    <location>
        <begin position="326"/>
        <end position="352"/>
    </location>
</feature>
<dbReference type="GO" id="GO:0005789">
    <property type="term" value="C:endoplasmic reticulum membrane"/>
    <property type="evidence" value="ECO:0007669"/>
    <property type="project" value="UniProtKB-SubCell"/>
</dbReference>
<feature type="compositionally biased region" description="Low complexity" evidence="17">
    <location>
        <begin position="498"/>
        <end position="509"/>
    </location>
</feature>
<gene>
    <name evidence="18" type="primary">TM7SF2</name>
</gene>
<proteinExistence type="inferred from homology"/>
<feature type="transmembrane region" description="Helical" evidence="16">
    <location>
        <begin position="76"/>
        <end position="98"/>
    </location>
</feature>
<feature type="region of interest" description="Disordered" evidence="17">
    <location>
        <begin position="440"/>
        <end position="509"/>
    </location>
</feature>
<dbReference type="Bgee" id="ENSOCUG00000023705">
    <property type="expression patterns" value="Expressed in ovary and 17 other cell types or tissues"/>
</dbReference>
<keyword evidence="7 16" id="KW-0152">Cholesterol biosynthesis</keyword>
<evidence type="ECO:0000256" key="7">
    <source>
        <dbReference type="ARBA" id="ARBA00022778"/>
    </source>
</evidence>
<keyword evidence="6 16" id="KW-0812">Transmembrane</keyword>
<keyword evidence="14 16" id="KW-1207">Sterol metabolism</keyword>
<keyword evidence="19" id="KW-1185">Reference proteome</keyword>
<protein>
    <recommendedName>
        <fullName evidence="16">Delta(14)-sterol reductase TM7SF2</fullName>
        <shortName evidence="16">Delta-14-SR</shortName>
        <ecNumber evidence="16">1.3.1.70</ecNumber>
    </recommendedName>
    <alternativeName>
        <fullName evidence="16">3-beta-hydroxysterol Delta (14)-reductase</fullName>
    </alternativeName>
    <alternativeName>
        <fullName evidence="16">C-14 sterol reductase</fullName>
    </alternativeName>
    <alternativeName>
        <fullName evidence="16">Sterol C14-reductase</fullName>
    </alternativeName>
    <alternativeName>
        <fullName evidence="16">Transmembrane 7 superfamily member 2</fullName>
    </alternativeName>
</protein>
<comment type="pathway">
    <text evidence="2 16">Steroid biosynthesis; cholesterol biosynthesis.</text>
</comment>
<name>A0A5F9CSE5_RABIT</name>
<organism evidence="18 19">
    <name type="scientific">Oryctolagus cuniculus</name>
    <name type="common">Rabbit</name>
    <dbReference type="NCBI Taxonomy" id="9986"/>
    <lineage>
        <taxon>Eukaryota</taxon>
        <taxon>Metazoa</taxon>
        <taxon>Chordata</taxon>
        <taxon>Craniata</taxon>
        <taxon>Vertebrata</taxon>
        <taxon>Euteleostomi</taxon>
        <taxon>Mammalia</taxon>
        <taxon>Eutheria</taxon>
        <taxon>Euarchontoglires</taxon>
        <taxon>Glires</taxon>
        <taxon>Lagomorpha</taxon>
        <taxon>Leporidae</taxon>
        <taxon>Oryctolagus</taxon>
    </lineage>
</organism>
<feature type="transmembrane region" description="Helical" evidence="16">
    <location>
        <begin position="119"/>
        <end position="142"/>
    </location>
</feature>
<evidence type="ECO:0000256" key="8">
    <source>
        <dbReference type="ARBA" id="ARBA00022955"/>
    </source>
</evidence>
<comment type="subcellular location">
    <subcellularLocation>
        <location evidence="16">Endoplasmic reticulum membrane</location>
        <topology evidence="16">Multi-pass membrane protein</topology>
    </subcellularLocation>
    <subcellularLocation>
        <location evidence="1">Membrane</location>
        <topology evidence="1">Multi-pass membrane protein</topology>
    </subcellularLocation>
    <subcellularLocation>
        <location evidence="16">Microsome membrane</location>
        <topology evidence="16">Multi-pass membrane protein</topology>
    </subcellularLocation>
</comment>
<comment type="function">
    <text evidence="16">Catalyzes the reduction of the C14-unsaturated bond of lanosterol, as part of the metabolic pathway leading to cholesterol biosynthesis.</text>
</comment>
<feature type="transmembrane region" description="Helical" evidence="16">
    <location>
        <begin position="148"/>
        <end position="169"/>
    </location>
</feature>
<dbReference type="InParanoid" id="A0A5F9CSE5"/>
<keyword evidence="15 16" id="KW-0753">Steroid metabolism</keyword>
<evidence type="ECO:0000256" key="4">
    <source>
        <dbReference type="ARBA" id="ARBA00022516"/>
    </source>
</evidence>
<evidence type="ECO:0000313" key="19">
    <source>
        <dbReference type="Proteomes" id="UP000001811"/>
    </source>
</evidence>
<reference evidence="18 19" key="1">
    <citation type="journal article" date="2011" name="Nature">
        <title>A high-resolution map of human evolutionary constraint using 29 mammals.</title>
        <authorList>
            <person name="Lindblad-Toh K."/>
            <person name="Garber M."/>
            <person name="Zuk O."/>
            <person name="Lin M.F."/>
            <person name="Parker B.J."/>
            <person name="Washietl S."/>
            <person name="Kheradpour P."/>
            <person name="Ernst J."/>
            <person name="Jordan G."/>
            <person name="Mauceli E."/>
            <person name="Ward L.D."/>
            <person name="Lowe C.B."/>
            <person name="Holloway A.K."/>
            <person name="Clamp M."/>
            <person name="Gnerre S."/>
            <person name="Alfoldi J."/>
            <person name="Beal K."/>
            <person name="Chang J."/>
            <person name="Clawson H."/>
            <person name="Cuff J."/>
            <person name="Di Palma F."/>
            <person name="Fitzgerald S."/>
            <person name="Flicek P."/>
            <person name="Guttman M."/>
            <person name="Hubisz M.J."/>
            <person name="Jaffe D.B."/>
            <person name="Jungreis I."/>
            <person name="Kent W.J."/>
            <person name="Kostka D."/>
            <person name="Lara M."/>
            <person name="Martins A.L."/>
            <person name="Massingham T."/>
            <person name="Moltke I."/>
            <person name="Raney B.J."/>
            <person name="Rasmussen M.D."/>
            <person name="Robinson J."/>
            <person name="Stark A."/>
            <person name="Vilella A.J."/>
            <person name="Wen J."/>
            <person name="Xie X."/>
            <person name="Zody M.C."/>
            <person name="Baldwin J."/>
            <person name="Bloom T."/>
            <person name="Chin C.W."/>
            <person name="Heiman D."/>
            <person name="Nicol R."/>
            <person name="Nusbaum C."/>
            <person name="Young S."/>
            <person name="Wilkinson J."/>
            <person name="Worley K.C."/>
            <person name="Kovar C.L."/>
            <person name="Muzny D.M."/>
            <person name="Gibbs R.A."/>
            <person name="Cree A."/>
            <person name="Dihn H.H."/>
            <person name="Fowler G."/>
            <person name="Jhangiani S."/>
            <person name="Joshi V."/>
            <person name="Lee S."/>
            <person name="Lewis L.R."/>
            <person name="Nazareth L.V."/>
            <person name="Okwuonu G."/>
            <person name="Santibanez J."/>
            <person name="Warren W.C."/>
            <person name="Mardis E.R."/>
            <person name="Weinstock G.M."/>
            <person name="Wilson R.K."/>
            <person name="Delehaunty K."/>
            <person name="Dooling D."/>
            <person name="Fronik C."/>
            <person name="Fulton L."/>
            <person name="Fulton B."/>
            <person name="Graves T."/>
            <person name="Minx P."/>
            <person name="Sodergren E."/>
            <person name="Birney E."/>
            <person name="Margulies E.H."/>
            <person name="Herrero J."/>
            <person name="Green E.D."/>
            <person name="Haussler D."/>
            <person name="Siepel A."/>
            <person name="Goldman N."/>
            <person name="Pollard K.S."/>
            <person name="Pedersen J.S."/>
            <person name="Lander E.S."/>
            <person name="Kellis M."/>
        </authorList>
    </citation>
    <scope>NUCLEOTIDE SEQUENCE [LARGE SCALE GENOMIC DNA]</scope>
    <source>
        <strain evidence="19">Thorbecke</strain>
    </source>
</reference>
<feature type="compositionally biased region" description="Low complexity" evidence="17">
    <location>
        <begin position="326"/>
        <end position="339"/>
    </location>
</feature>
<evidence type="ECO:0000256" key="9">
    <source>
        <dbReference type="ARBA" id="ARBA00022989"/>
    </source>
</evidence>
<dbReference type="GO" id="GO:0006695">
    <property type="term" value="P:cholesterol biosynthetic process"/>
    <property type="evidence" value="ECO:0007669"/>
    <property type="project" value="UniProtKB-UniRule"/>
</dbReference>
<keyword evidence="13 16" id="KW-0472">Membrane</keyword>
<dbReference type="Pfam" id="PF01222">
    <property type="entry name" value="ERG4_ERG24"/>
    <property type="match status" value="1"/>
</dbReference>
<keyword evidence="11 16" id="KW-0756">Sterol biosynthesis</keyword>
<feature type="transmembrane region" description="Helical" evidence="16">
    <location>
        <begin position="209"/>
        <end position="228"/>
    </location>
</feature>
<dbReference type="PROSITE" id="PS01017">
    <property type="entry name" value="STEROL_REDUCT_1"/>
    <property type="match status" value="1"/>
</dbReference>
<evidence type="ECO:0000256" key="10">
    <source>
        <dbReference type="ARBA" id="ARBA00023002"/>
    </source>
</evidence>
<dbReference type="PANTHER" id="PTHR21257">
    <property type="entry name" value="DELTA(14)-STEROL REDUCTASE"/>
    <property type="match status" value="1"/>
</dbReference>
<accession>A0A5F9CSE5</accession>
<dbReference type="Ensembl" id="ENSOCUT00000056845.1">
    <property type="protein sequence ID" value="ENSOCUP00000036677.1"/>
    <property type="gene ID" value="ENSOCUG00000023705.3"/>
</dbReference>
<comment type="catalytic activity">
    <reaction evidence="16">
        <text>4,4-dimethyl-5alpha-cholesta-8,24-dien-3beta-ol + NADP(+) = 4,4-dimethyl-5alpha-cholesta-8,14,24-trien-3beta-ol + NADPH + H(+)</text>
        <dbReference type="Rhea" id="RHEA:18561"/>
        <dbReference type="ChEBI" id="CHEBI:15378"/>
        <dbReference type="ChEBI" id="CHEBI:17813"/>
        <dbReference type="ChEBI" id="CHEBI:18364"/>
        <dbReference type="ChEBI" id="CHEBI:57783"/>
        <dbReference type="ChEBI" id="CHEBI:58349"/>
        <dbReference type="EC" id="1.3.1.70"/>
    </reaction>
</comment>
<keyword evidence="5 16" id="KW-0153">Cholesterol metabolism</keyword>
<evidence type="ECO:0000256" key="13">
    <source>
        <dbReference type="ARBA" id="ARBA00023136"/>
    </source>
</evidence>
<evidence type="ECO:0000256" key="16">
    <source>
        <dbReference type="RuleBase" id="RU369120"/>
    </source>
</evidence>
<evidence type="ECO:0000256" key="5">
    <source>
        <dbReference type="ARBA" id="ARBA00022548"/>
    </source>
</evidence>
<dbReference type="GeneTree" id="ENSGT00390000000417"/>
<dbReference type="AlphaFoldDB" id="A0A5F9CSE5"/>
<evidence type="ECO:0000256" key="1">
    <source>
        <dbReference type="ARBA" id="ARBA00004141"/>
    </source>
</evidence>
<comment type="caution">
    <text evidence="16">Lacks conserved residue(s) required for the propagation of feature annotation.</text>
</comment>
<keyword evidence="16" id="KW-0256">Endoplasmic reticulum</keyword>
<dbReference type="GO" id="GO:0050613">
    <property type="term" value="F:Delta14-sterol reductase activity"/>
    <property type="evidence" value="ECO:0007669"/>
    <property type="project" value="UniProtKB-UniRule"/>
</dbReference>
<reference evidence="18" key="3">
    <citation type="submission" date="2025-09" db="UniProtKB">
        <authorList>
            <consortium name="Ensembl"/>
        </authorList>
    </citation>
    <scope>IDENTIFICATION</scope>
    <source>
        <strain evidence="18">Thorbecke</strain>
    </source>
</reference>
<dbReference type="GO" id="GO:0005637">
    <property type="term" value="C:nuclear inner membrane"/>
    <property type="evidence" value="ECO:0007669"/>
    <property type="project" value="TreeGrafter"/>
</dbReference>
<feature type="transmembrane region" description="Helical" evidence="16">
    <location>
        <begin position="36"/>
        <end position="56"/>
    </location>
</feature>
<evidence type="ECO:0000256" key="3">
    <source>
        <dbReference type="ARBA" id="ARBA00005402"/>
    </source>
</evidence>
<reference evidence="18" key="2">
    <citation type="submission" date="2025-08" db="UniProtKB">
        <authorList>
            <consortium name="Ensembl"/>
        </authorList>
    </citation>
    <scope>IDENTIFICATION</scope>
    <source>
        <strain evidence="18">Thorbecke</strain>
    </source>
</reference>
<keyword evidence="12 16" id="KW-0443">Lipid metabolism</keyword>
<keyword evidence="9 16" id="KW-1133">Transmembrane helix</keyword>
<dbReference type="STRING" id="9986.ENSOCUP00000036677"/>
<dbReference type="EC" id="1.3.1.70" evidence="16"/>
<evidence type="ECO:0000256" key="6">
    <source>
        <dbReference type="ARBA" id="ARBA00022692"/>
    </source>
</evidence>